<dbReference type="PANTHER" id="PTHR43744:SF12">
    <property type="entry name" value="ABC TRANSPORTER PERMEASE PROTEIN MG189-RELATED"/>
    <property type="match status" value="1"/>
</dbReference>
<dbReference type="RefSeq" id="WP_183634629.1">
    <property type="nucleotide sequence ID" value="NZ_BAABLE010000011.1"/>
</dbReference>
<keyword evidence="9" id="KW-0762">Sugar transport</keyword>
<dbReference type="Gene3D" id="1.10.3720.10">
    <property type="entry name" value="MetI-like"/>
    <property type="match status" value="1"/>
</dbReference>
<dbReference type="PROSITE" id="PS50928">
    <property type="entry name" value="ABC_TM1"/>
    <property type="match status" value="1"/>
</dbReference>
<feature type="transmembrane region" description="Helical" evidence="7">
    <location>
        <begin position="112"/>
        <end position="139"/>
    </location>
</feature>
<comment type="similarity">
    <text evidence="7">Belongs to the binding-protein-dependent transport system permease family.</text>
</comment>
<dbReference type="Pfam" id="PF00528">
    <property type="entry name" value="BPD_transp_1"/>
    <property type="match status" value="1"/>
</dbReference>
<feature type="transmembrane region" description="Helical" evidence="7">
    <location>
        <begin position="145"/>
        <end position="165"/>
    </location>
</feature>
<dbReference type="GO" id="GO:0005886">
    <property type="term" value="C:plasma membrane"/>
    <property type="evidence" value="ECO:0007669"/>
    <property type="project" value="UniProtKB-SubCell"/>
</dbReference>
<evidence type="ECO:0000256" key="5">
    <source>
        <dbReference type="ARBA" id="ARBA00022989"/>
    </source>
</evidence>
<organism evidence="9 10">
    <name type="scientific">Niveibacterium umoris</name>
    <dbReference type="NCBI Taxonomy" id="1193620"/>
    <lineage>
        <taxon>Bacteria</taxon>
        <taxon>Pseudomonadati</taxon>
        <taxon>Pseudomonadota</taxon>
        <taxon>Betaproteobacteria</taxon>
        <taxon>Rhodocyclales</taxon>
        <taxon>Rhodocyclaceae</taxon>
        <taxon>Niveibacterium</taxon>
    </lineage>
</organism>
<dbReference type="SUPFAM" id="SSF161098">
    <property type="entry name" value="MetI-like"/>
    <property type="match status" value="1"/>
</dbReference>
<feature type="transmembrane region" description="Helical" evidence="7">
    <location>
        <begin position="241"/>
        <end position="264"/>
    </location>
</feature>
<feature type="domain" description="ABC transmembrane type-1" evidence="8">
    <location>
        <begin position="75"/>
        <end position="265"/>
    </location>
</feature>
<protein>
    <submittedName>
        <fullName evidence="9">Multiple sugar transport system permease protein</fullName>
    </submittedName>
</protein>
<name>A0A840BHZ8_9RHOO</name>
<evidence type="ECO:0000256" key="1">
    <source>
        <dbReference type="ARBA" id="ARBA00004651"/>
    </source>
</evidence>
<keyword evidence="6 7" id="KW-0472">Membrane</keyword>
<dbReference type="AlphaFoldDB" id="A0A840BHZ8"/>
<evidence type="ECO:0000256" key="6">
    <source>
        <dbReference type="ARBA" id="ARBA00023136"/>
    </source>
</evidence>
<dbReference type="PANTHER" id="PTHR43744">
    <property type="entry name" value="ABC TRANSPORTER PERMEASE PROTEIN MG189-RELATED-RELATED"/>
    <property type="match status" value="1"/>
</dbReference>
<dbReference type="Proteomes" id="UP000561045">
    <property type="component" value="Unassembled WGS sequence"/>
</dbReference>
<sequence length="280" mass="30908">MAIVQKRVSPSRWFAYFVVVAGSVIMLAPFWFMFVFATHTNTEILSVPPPLWFGSAFLDNVALLLQKLPYFWHNLGWSFYIAIAVTALNLFFCSLAGYAFAMYHFRFKERLFAVIMATVMLPAFVGMIPTALVMSWLGWMNQPKALIVPSACSAFGIFMMRQYITTAIPRELAEAARIDGCSEFGIYWRIVLPLISPALGTLGLVTFIGTWNNFAGPLIVIRDMEMFTVPLALRALQGTGMVPWGAISAGSAIAVLPLLVLFVISSRRLIAGLTSGAIKG</sequence>
<evidence type="ECO:0000256" key="3">
    <source>
        <dbReference type="ARBA" id="ARBA00022475"/>
    </source>
</evidence>
<evidence type="ECO:0000256" key="4">
    <source>
        <dbReference type="ARBA" id="ARBA00022692"/>
    </source>
</evidence>
<evidence type="ECO:0000256" key="7">
    <source>
        <dbReference type="RuleBase" id="RU363032"/>
    </source>
</evidence>
<evidence type="ECO:0000313" key="9">
    <source>
        <dbReference type="EMBL" id="MBB4012855.1"/>
    </source>
</evidence>
<dbReference type="InterPro" id="IPR000515">
    <property type="entry name" value="MetI-like"/>
</dbReference>
<keyword evidence="10" id="KW-1185">Reference proteome</keyword>
<keyword evidence="3" id="KW-1003">Cell membrane</keyword>
<evidence type="ECO:0000259" key="8">
    <source>
        <dbReference type="PROSITE" id="PS50928"/>
    </source>
</evidence>
<dbReference type="GO" id="GO:0055085">
    <property type="term" value="P:transmembrane transport"/>
    <property type="evidence" value="ECO:0007669"/>
    <property type="project" value="InterPro"/>
</dbReference>
<comment type="caution">
    <text evidence="9">The sequence shown here is derived from an EMBL/GenBank/DDBJ whole genome shotgun (WGS) entry which is preliminary data.</text>
</comment>
<gene>
    <name evidence="9" type="ORF">GGR36_002163</name>
</gene>
<evidence type="ECO:0000313" key="10">
    <source>
        <dbReference type="Proteomes" id="UP000561045"/>
    </source>
</evidence>
<feature type="transmembrane region" description="Helical" evidence="7">
    <location>
        <begin position="77"/>
        <end position="100"/>
    </location>
</feature>
<proteinExistence type="inferred from homology"/>
<dbReference type="CDD" id="cd06261">
    <property type="entry name" value="TM_PBP2"/>
    <property type="match status" value="1"/>
</dbReference>
<feature type="transmembrane region" description="Helical" evidence="7">
    <location>
        <begin position="186"/>
        <end position="208"/>
    </location>
</feature>
<feature type="transmembrane region" description="Helical" evidence="7">
    <location>
        <begin position="13"/>
        <end position="37"/>
    </location>
</feature>
<keyword evidence="2 7" id="KW-0813">Transport</keyword>
<comment type="subcellular location">
    <subcellularLocation>
        <location evidence="1 7">Cell membrane</location>
        <topology evidence="1 7">Multi-pass membrane protein</topology>
    </subcellularLocation>
</comment>
<evidence type="ECO:0000256" key="2">
    <source>
        <dbReference type="ARBA" id="ARBA00022448"/>
    </source>
</evidence>
<dbReference type="EMBL" id="JACIET010000001">
    <property type="protein sequence ID" value="MBB4012855.1"/>
    <property type="molecule type" value="Genomic_DNA"/>
</dbReference>
<keyword evidence="5 7" id="KW-1133">Transmembrane helix</keyword>
<keyword evidence="4 7" id="KW-0812">Transmembrane</keyword>
<reference evidence="9 10" key="1">
    <citation type="submission" date="2020-08" db="EMBL/GenBank/DDBJ databases">
        <title>Genomic Encyclopedia of Type Strains, Phase IV (KMG-IV): sequencing the most valuable type-strain genomes for metagenomic binning, comparative biology and taxonomic classification.</title>
        <authorList>
            <person name="Goeker M."/>
        </authorList>
    </citation>
    <scope>NUCLEOTIDE SEQUENCE [LARGE SCALE GENOMIC DNA]</scope>
    <source>
        <strain evidence="9 10">DSM 106739</strain>
    </source>
</reference>
<accession>A0A840BHZ8</accession>
<dbReference type="InterPro" id="IPR035906">
    <property type="entry name" value="MetI-like_sf"/>
</dbReference>